<dbReference type="PANTHER" id="PTHR47592:SF27">
    <property type="entry name" value="OS08G0421700 PROTEIN"/>
    <property type="match status" value="1"/>
</dbReference>
<protein>
    <recommendedName>
        <fullName evidence="1">Retrovirus-related Pol polyprotein from transposon TNT 1-94-like beta-barrel domain-containing protein</fullName>
    </recommendedName>
</protein>
<gene>
    <name evidence="2" type="ORF">F3Y22_tig00110627pilonHSYRG00093</name>
</gene>
<dbReference type="Proteomes" id="UP000436088">
    <property type="component" value="Unassembled WGS sequence"/>
</dbReference>
<dbReference type="PANTHER" id="PTHR47592">
    <property type="entry name" value="PBF68 PROTEIN"/>
    <property type="match status" value="1"/>
</dbReference>
<proteinExistence type="predicted"/>
<feature type="domain" description="Retrovirus-related Pol polyprotein from transposon TNT 1-94-like beta-barrel" evidence="1">
    <location>
        <begin position="145"/>
        <end position="224"/>
    </location>
</feature>
<comment type="caution">
    <text evidence="2">The sequence shown here is derived from an EMBL/GenBank/DDBJ whole genome shotgun (WGS) entry which is preliminary data.</text>
</comment>
<dbReference type="AlphaFoldDB" id="A0A6A2ZZQ7"/>
<dbReference type="InterPro" id="IPR054722">
    <property type="entry name" value="PolX-like_BBD"/>
</dbReference>
<organism evidence="2 3">
    <name type="scientific">Hibiscus syriacus</name>
    <name type="common">Rose of Sharon</name>
    <dbReference type="NCBI Taxonomy" id="106335"/>
    <lineage>
        <taxon>Eukaryota</taxon>
        <taxon>Viridiplantae</taxon>
        <taxon>Streptophyta</taxon>
        <taxon>Embryophyta</taxon>
        <taxon>Tracheophyta</taxon>
        <taxon>Spermatophyta</taxon>
        <taxon>Magnoliopsida</taxon>
        <taxon>eudicotyledons</taxon>
        <taxon>Gunneridae</taxon>
        <taxon>Pentapetalae</taxon>
        <taxon>rosids</taxon>
        <taxon>malvids</taxon>
        <taxon>Malvales</taxon>
        <taxon>Malvaceae</taxon>
        <taxon>Malvoideae</taxon>
        <taxon>Hibiscus</taxon>
    </lineage>
</organism>
<name>A0A6A2ZZQ7_HIBSY</name>
<evidence type="ECO:0000313" key="2">
    <source>
        <dbReference type="EMBL" id="KAE8697223.1"/>
    </source>
</evidence>
<sequence>MIEDHLYCKDLYESIIYKDKVEGRSDAQWELLNRKVVAMIPPEGKLTMDTVSDSLLGEETRRMERGRSKSRSKITCYYCGRMGYKKMECRSFKRDQKAENVKLDQISPTKKQEENSTTTVVSKENMLYLVDEGNILNIAYDDSSWIVDSGASFHVTPHRSFFSSYRSDDFGTVKMGNQYRSKIVGIGDIILTTSTGCKLILKDVRHIPTMRLNLISAGNLDDVGLISYFGERKWKITKRSLIMAREKKEESLNVMQAKLCK</sequence>
<accession>A0A6A2ZZQ7</accession>
<reference evidence="2" key="1">
    <citation type="submission" date="2019-09" db="EMBL/GenBank/DDBJ databases">
        <title>Draft genome information of white flower Hibiscus syriacus.</title>
        <authorList>
            <person name="Kim Y.-M."/>
        </authorList>
    </citation>
    <scope>NUCLEOTIDE SEQUENCE [LARGE SCALE GENOMIC DNA]</scope>
    <source>
        <strain evidence="2">YM2019G1</strain>
    </source>
</reference>
<dbReference type="Gene3D" id="4.10.60.10">
    <property type="entry name" value="Zinc finger, CCHC-type"/>
    <property type="match status" value="1"/>
</dbReference>
<evidence type="ECO:0000259" key="1">
    <source>
        <dbReference type="Pfam" id="PF22936"/>
    </source>
</evidence>
<evidence type="ECO:0000313" key="3">
    <source>
        <dbReference type="Proteomes" id="UP000436088"/>
    </source>
</evidence>
<dbReference type="InterPro" id="IPR036875">
    <property type="entry name" value="Znf_CCHC_sf"/>
</dbReference>
<dbReference type="GO" id="GO:0008270">
    <property type="term" value="F:zinc ion binding"/>
    <property type="evidence" value="ECO:0007669"/>
    <property type="project" value="InterPro"/>
</dbReference>
<dbReference type="GO" id="GO:0003676">
    <property type="term" value="F:nucleic acid binding"/>
    <property type="evidence" value="ECO:0007669"/>
    <property type="project" value="InterPro"/>
</dbReference>
<keyword evidence="3" id="KW-1185">Reference proteome</keyword>
<dbReference type="Pfam" id="PF22936">
    <property type="entry name" value="Pol_BBD"/>
    <property type="match status" value="1"/>
</dbReference>
<dbReference type="EMBL" id="VEPZ02001053">
    <property type="protein sequence ID" value="KAE8697223.1"/>
    <property type="molecule type" value="Genomic_DNA"/>
</dbReference>
<dbReference type="SUPFAM" id="SSF57756">
    <property type="entry name" value="Retrovirus zinc finger-like domains"/>
    <property type="match status" value="1"/>
</dbReference>